<keyword evidence="2" id="KW-1185">Reference proteome</keyword>
<evidence type="ECO:0008006" key="3">
    <source>
        <dbReference type="Google" id="ProtNLM"/>
    </source>
</evidence>
<accession>A0A5B8CSK3</accession>
<protein>
    <recommendedName>
        <fullName evidence="3">DUF11 domain-containing protein</fullName>
    </recommendedName>
</protein>
<evidence type="ECO:0000313" key="2">
    <source>
        <dbReference type="Proteomes" id="UP000311008"/>
    </source>
</evidence>
<gene>
    <name evidence="1" type="ORF">FIU01_06850</name>
</gene>
<proteinExistence type="predicted"/>
<reference evidence="2" key="1">
    <citation type="journal article" date="2019" name="ISME J.">
        <title>Evolution in action: habitat transition from sediment to the pelagial leads to genome streamlining in Methylophilaceae.</title>
        <authorList>
            <person name="Salcher M."/>
            <person name="Schaefle D."/>
            <person name="Kaspar M."/>
            <person name="Neuenschwander S.M."/>
            <person name="Ghai R."/>
        </authorList>
    </citation>
    <scope>NUCLEOTIDE SEQUENCE [LARGE SCALE GENOMIC DNA]</scope>
    <source>
        <strain evidence="2">MMS-M-51</strain>
    </source>
</reference>
<dbReference type="Proteomes" id="UP000311008">
    <property type="component" value="Chromosome"/>
</dbReference>
<evidence type="ECO:0000313" key="1">
    <source>
        <dbReference type="EMBL" id="QDC44267.1"/>
    </source>
</evidence>
<dbReference type="AlphaFoldDB" id="A0A5B8CSK3"/>
<organism evidence="1 2">
    <name type="scientific">Methylophilus medardicus</name>
    <dbReference type="NCBI Taxonomy" id="2588534"/>
    <lineage>
        <taxon>Bacteria</taxon>
        <taxon>Pseudomonadati</taxon>
        <taxon>Pseudomonadota</taxon>
        <taxon>Betaproteobacteria</taxon>
        <taxon>Nitrosomonadales</taxon>
        <taxon>Methylophilaceae</taxon>
        <taxon>Methylophilus</taxon>
    </lineage>
</organism>
<name>A0A5B8CSK3_9PROT</name>
<dbReference type="InterPro" id="IPR047589">
    <property type="entry name" value="DUF11_rpt"/>
</dbReference>
<sequence>MQKNNTLIYRRVTALLLLFIILLKSLPLAYANLRTPTWWDQNAVNTTPDWHYRVPINIPSGTPVNSTIKVDVDFASLLSSLGVSGTFDVNSPRVVRSTGTLSTNQEFTDAVFAGATNATGDSRGEVRFILQDAGPTTYYLYFDITANGSKPTNPQVPINGNFEIGSTGNTTPLGWTRTTSNASLDGQIRPNETVSVTASPAAIAGPSTVNANGNAFSGQFSYLMGLRTNVSAAGNVVLNKTVTIPASSAGNFSLRWKPQGWDANSFDTLNVQIIGTTTRNVVGPTSTIAAYAAAPNSANFGAGLATATTPGYRFYNGFDCGTNLVHTAGMTVTCGTDNWFSASTSLSAFAGQTVTVRITYNGDTNDKTWFSVDDVEWSVVNATLGVAEGFGGNITNPTSGSFTTGSVISITAQVNAQPTASGNPVTANIYDAAGTLVASGIILYNNATNGDTTANDSLWTNSNAYTIPASGLVSGNWTIRVFARDASTSTIGATNGLIRIPSLPNTPLNQANYYNIDDQIITVTITTPLMTNLKTVTVLNDPVNGTTNPKMIPGAVVEYTIRITNSGNGTVDNNSIVITDPIPVNGTLFTGNVSGGAPYQFTNGSPSSGITCPFTALGNLTDCVDFSNDGGATWTYVPNGSYDSAVRHLRFKTTGAMAANTGTGNPFFEIKFNVQIQ</sequence>
<dbReference type="NCBIfam" id="TIGR01451">
    <property type="entry name" value="B_ant_repeat"/>
    <property type="match status" value="1"/>
</dbReference>
<dbReference type="RefSeq" id="WP_140003599.1">
    <property type="nucleotide sequence ID" value="NZ_CP040946.1"/>
</dbReference>
<dbReference type="KEGG" id="mmec:FIU01_06850"/>
<dbReference type="OrthoDB" id="9790247at2"/>
<dbReference type="EMBL" id="CP040946">
    <property type="protein sequence ID" value="QDC44267.1"/>
    <property type="molecule type" value="Genomic_DNA"/>
</dbReference>